<evidence type="ECO:0000259" key="1">
    <source>
        <dbReference type="Pfam" id="PF03781"/>
    </source>
</evidence>
<dbReference type="PANTHER" id="PTHR23150">
    <property type="entry name" value="SULFATASE MODIFYING FACTOR 1, 2"/>
    <property type="match status" value="1"/>
</dbReference>
<name>A0A7C5J0P8_9GAMM</name>
<dbReference type="InterPro" id="IPR005532">
    <property type="entry name" value="SUMF_dom"/>
</dbReference>
<feature type="domain" description="Sulfatase-modifying factor enzyme-like" evidence="1">
    <location>
        <begin position="167"/>
        <end position="312"/>
    </location>
</feature>
<organism evidence="2">
    <name type="scientific">Thiolapillus brandeum</name>
    <dbReference type="NCBI Taxonomy" id="1076588"/>
    <lineage>
        <taxon>Bacteria</taxon>
        <taxon>Pseudomonadati</taxon>
        <taxon>Pseudomonadota</taxon>
        <taxon>Gammaproteobacteria</taxon>
        <taxon>Chromatiales</taxon>
        <taxon>Sedimenticolaceae</taxon>
        <taxon>Thiolapillus</taxon>
    </lineage>
</organism>
<dbReference type="InterPro" id="IPR016187">
    <property type="entry name" value="CTDL_fold"/>
</dbReference>
<dbReference type="Gene3D" id="3.90.1580.10">
    <property type="entry name" value="paralog of FGE (formylglycine-generating enzyme)"/>
    <property type="match status" value="2"/>
</dbReference>
<dbReference type="AlphaFoldDB" id="A0A7C5J0P8"/>
<comment type="caution">
    <text evidence="2">The sequence shown here is derived from an EMBL/GenBank/DDBJ whole genome shotgun (WGS) entry which is preliminary data.</text>
</comment>
<evidence type="ECO:0000313" key="2">
    <source>
        <dbReference type="EMBL" id="HHH13568.1"/>
    </source>
</evidence>
<dbReference type="Gene3D" id="1.20.120.450">
    <property type="entry name" value="dinb family like domain"/>
    <property type="match status" value="1"/>
</dbReference>
<protein>
    <recommendedName>
        <fullName evidence="1">Sulfatase-modifying factor enzyme-like domain-containing protein</fullName>
    </recommendedName>
</protein>
<dbReference type="Proteomes" id="UP000886100">
    <property type="component" value="Unassembled WGS sequence"/>
</dbReference>
<dbReference type="InterPro" id="IPR034660">
    <property type="entry name" value="DinB/YfiT-like"/>
</dbReference>
<dbReference type="InterPro" id="IPR042095">
    <property type="entry name" value="SUMF_sf"/>
</dbReference>
<dbReference type="SUPFAM" id="SSF109854">
    <property type="entry name" value="DinB/YfiT-like putative metalloenzymes"/>
    <property type="match status" value="1"/>
</dbReference>
<sequence>MIDPQSLGALANLHELLDQLVQDLPPAETNRRFHPELPSMGWLLGRSVYLELHWLREKIAGDDDLARRVRHIFAETELPTPEQEALLPPRDHLLNWAMEVQDTHLSLLANPGGLPDHPWLRNGWIVDYLVQVHGRLYEQMLSVRHARAVSRGGTFRVDHPLEAALPAADTLEIPQGHYRVGAREGVVFDNEQPMQMVEMRNFRIQRRPVDNATWLAFMEAGGYTERVHWSEAGWQWKGDREHPWHWRRDDRGHWYAIGLNGPMPLFGDQPASGLSWYEAEAFANWLATTDEAFRGAILPHEYHWEAAARIGGLEEVGRAWEWCGNAPAPYEDYEKPVNPEMASRFDEKSRVLRGGCLHTQPRLRRPSLRHWGPPGAGYLFSGVRLVLPPALEEEALYREQWQHFLN</sequence>
<dbReference type="EMBL" id="DROM01000298">
    <property type="protein sequence ID" value="HHH13568.1"/>
    <property type="molecule type" value="Genomic_DNA"/>
</dbReference>
<accession>A0A7C5J0P8</accession>
<proteinExistence type="predicted"/>
<dbReference type="Pfam" id="PF03781">
    <property type="entry name" value="FGE-sulfatase"/>
    <property type="match status" value="1"/>
</dbReference>
<gene>
    <name evidence="2" type="ORF">ENJ98_04975</name>
</gene>
<dbReference type="InterPro" id="IPR051043">
    <property type="entry name" value="Sulfatase_Mod_Factor_Kinase"/>
</dbReference>
<dbReference type="SUPFAM" id="SSF56436">
    <property type="entry name" value="C-type lectin-like"/>
    <property type="match status" value="1"/>
</dbReference>
<reference evidence="2" key="1">
    <citation type="journal article" date="2020" name="mSystems">
        <title>Genome- and Community-Level Interaction Insights into Carbon Utilization and Element Cycling Functions of Hydrothermarchaeota in Hydrothermal Sediment.</title>
        <authorList>
            <person name="Zhou Z."/>
            <person name="Liu Y."/>
            <person name="Xu W."/>
            <person name="Pan J."/>
            <person name="Luo Z.H."/>
            <person name="Li M."/>
        </authorList>
    </citation>
    <scope>NUCLEOTIDE SEQUENCE [LARGE SCALE GENOMIC DNA]</scope>
    <source>
        <strain evidence="2">HyVt-535</strain>
    </source>
</reference>